<reference evidence="3" key="1">
    <citation type="submission" date="2013-09" db="EMBL/GenBank/DDBJ databases">
        <title>Corchorus olitorius genome sequencing.</title>
        <authorList>
            <person name="Alam M."/>
            <person name="Haque M.S."/>
            <person name="Islam M.S."/>
            <person name="Emdad E.M."/>
            <person name="Islam M.M."/>
            <person name="Ahmed B."/>
            <person name="Halim A."/>
            <person name="Hossen Q.M.M."/>
            <person name="Hossain M.Z."/>
            <person name="Ahmed R."/>
            <person name="Khan M.M."/>
            <person name="Islam R."/>
            <person name="Rashid M.M."/>
            <person name="Khan S.A."/>
            <person name="Rahman M.S."/>
            <person name="Alam M."/>
            <person name="Yahiya A.S."/>
            <person name="Khan M.S."/>
            <person name="Azam M.S."/>
            <person name="Haque T."/>
            <person name="Lashkar M.Z.H."/>
            <person name="Akhand A.I."/>
            <person name="Morshed G."/>
            <person name="Roy S."/>
            <person name="Uddin K.S."/>
            <person name="Rabeya T."/>
            <person name="Hossain A.S."/>
            <person name="Chowdhury A."/>
            <person name="Snigdha A.R."/>
            <person name="Mortoza M.S."/>
            <person name="Matin S.A."/>
            <person name="Hoque S.M.E."/>
            <person name="Islam M.K."/>
            <person name="Roy D.K."/>
            <person name="Haider R."/>
            <person name="Moosa M.M."/>
            <person name="Elias S.M."/>
            <person name="Hasan A.M."/>
            <person name="Jahan S."/>
            <person name="Shafiuddin M."/>
            <person name="Mahmood N."/>
            <person name="Shommy N.S."/>
        </authorList>
    </citation>
    <scope>NUCLEOTIDE SEQUENCE [LARGE SCALE GENOMIC DNA]</scope>
    <source>
        <strain evidence="3">cv. O-4</strain>
    </source>
</reference>
<comment type="caution">
    <text evidence="2">The sequence shown here is derived from an EMBL/GenBank/DDBJ whole genome shotgun (WGS) entry which is preliminary data.</text>
</comment>
<gene>
    <name evidence="2" type="ORF">COLO4_01514</name>
</gene>
<dbReference type="Proteomes" id="UP000187203">
    <property type="component" value="Unassembled WGS sequence"/>
</dbReference>
<evidence type="ECO:0000256" key="1">
    <source>
        <dbReference type="SAM" id="MobiDB-lite"/>
    </source>
</evidence>
<feature type="region of interest" description="Disordered" evidence="1">
    <location>
        <begin position="210"/>
        <end position="247"/>
    </location>
</feature>
<accession>A0A1R3L2I6</accession>
<proteinExistence type="predicted"/>
<sequence length="247" mass="25774">MSKPGKACCCQPAPMPALQSAWPGRPPPCWPSRTWCASWPRPASSPWSWSKPSSPPTCKGRESCWRPPCRQPACKAQADPARPRPSAACGATAGRRARQTRGRPSAPGSGPGSTGRRAKETTRAAAAGKRPCRHSAGPASRTRRLPGGNPPAGPAAVDIPLGTRPAREAQSARRTHDAHAPGQAQLLAVHHRFVEGLEAAGPLAQAHGHCAGRRRPVRRGAGRPATGGGPDCRCLSQPCADTTMPAP</sequence>
<dbReference type="AlphaFoldDB" id="A0A1R3L2I6"/>
<name>A0A1R3L2I6_9ROSI</name>
<feature type="region of interest" description="Disordered" evidence="1">
    <location>
        <begin position="40"/>
        <end position="160"/>
    </location>
</feature>
<evidence type="ECO:0000313" key="2">
    <source>
        <dbReference type="EMBL" id="OMP13517.1"/>
    </source>
</evidence>
<feature type="compositionally biased region" description="Low complexity" evidence="1">
    <location>
        <begin position="40"/>
        <end position="52"/>
    </location>
</feature>
<feature type="compositionally biased region" description="Basic residues" evidence="1">
    <location>
        <begin position="210"/>
        <end position="221"/>
    </location>
</feature>
<organism evidence="2 3">
    <name type="scientific">Corchorus olitorius</name>
    <dbReference type="NCBI Taxonomy" id="93759"/>
    <lineage>
        <taxon>Eukaryota</taxon>
        <taxon>Viridiplantae</taxon>
        <taxon>Streptophyta</taxon>
        <taxon>Embryophyta</taxon>
        <taxon>Tracheophyta</taxon>
        <taxon>Spermatophyta</taxon>
        <taxon>Magnoliopsida</taxon>
        <taxon>eudicotyledons</taxon>
        <taxon>Gunneridae</taxon>
        <taxon>Pentapetalae</taxon>
        <taxon>rosids</taxon>
        <taxon>malvids</taxon>
        <taxon>Malvales</taxon>
        <taxon>Malvaceae</taxon>
        <taxon>Grewioideae</taxon>
        <taxon>Apeibeae</taxon>
        <taxon>Corchorus</taxon>
    </lineage>
</organism>
<dbReference type="EMBL" id="AWUE01004049">
    <property type="protein sequence ID" value="OMP13517.1"/>
    <property type="molecule type" value="Genomic_DNA"/>
</dbReference>
<keyword evidence="3" id="KW-1185">Reference proteome</keyword>
<protein>
    <submittedName>
        <fullName evidence="2">Uncharacterized protein</fullName>
    </submittedName>
</protein>
<evidence type="ECO:0000313" key="3">
    <source>
        <dbReference type="Proteomes" id="UP000187203"/>
    </source>
</evidence>